<keyword evidence="11" id="KW-1185">Reference proteome</keyword>
<evidence type="ECO:0000256" key="8">
    <source>
        <dbReference type="ARBA" id="ARBA00023136"/>
    </source>
</evidence>
<dbReference type="InterPro" id="IPR004485">
    <property type="entry name" value="Cobalamin_biosynth_CobD/CbiB"/>
</dbReference>
<comment type="similarity">
    <text evidence="3">Belongs to the CobD/CbiB family.</text>
</comment>
<keyword evidence="8 9" id="KW-0472">Membrane</keyword>
<proteinExistence type="inferred from homology"/>
<feature type="transmembrane region" description="Helical" evidence="9">
    <location>
        <begin position="78"/>
        <end position="104"/>
    </location>
</feature>
<dbReference type="PANTHER" id="PTHR34308">
    <property type="entry name" value="COBALAMIN BIOSYNTHESIS PROTEIN CBIB"/>
    <property type="match status" value="1"/>
</dbReference>
<evidence type="ECO:0000256" key="2">
    <source>
        <dbReference type="ARBA" id="ARBA00004953"/>
    </source>
</evidence>
<sequence>MDVTHLSATDIGVLETFGLLLSALALAALLPLSGSKDPLGWFGQLAAQLAAKAGHPERSKAQQYTAGTLSTLLLVLPFWFILSFIPVLAAYPWFFELIILYLCINQGGLGKELLQVAQWLDTEDKASARTALAKRVPQSTDNLSATGLSKTAAELAFSIPAINVVSVSLAYFAGGTAFALLVRMLAELTWQWPLQSPRLTLFAVPVHRLMHLLLFIPVLIWRLLLALQAGTLAIGGLFSSRWSLFPGVITGAQVLQRQLGGPQIFNGAKVTRPKVGPTALPDASDILRAVSISRIACGYFIALLACLPLMWMIVSLYK</sequence>
<name>A0ABV7GDX6_9GAMM</name>
<feature type="transmembrane region" description="Helical" evidence="9">
    <location>
        <begin position="12"/>
        <end position="32"/>
    </location>
</feature>
<evidence type="ECO:0000256" key="4">
    <source>
        <dbReference type="ARBA" id="ARBA00022475"/>
    </source>
</evidence>
<comment type="pathway">
    <text evidence="2">Cofactor biosynthesis; adenosylcobalamin biosynthesis.</text>
</comment>
<feature type="transmembrane region" description="Helical" evidence="9">
    <location>
        <begin position="296"/>
        <end position="317"/>
    </location>
</feature>
<evidence type="ECO:0000313" key="11">
    <source>
        <dbReference type="Proteomes" id="UP001595621"/>
    </source>
</evidence>
<evidence type="ECO:0000256" key="9">
    <source>
        <dbReference type="SAM" id="Phobius"/>
    </source>
</evidence>
<evidence type="ECO:0000256" key="1">
    <source>
        <dbReference type="ARBA" id="ARBA00004651"/>
    </source>
</evidence>
<dbReference type="PANTHER" id="PTHR34308:SF1">
    <property type="entry name" value="COBALAMIN BIOSYNTHESIS PROTEIN CBIB"/>
    <property type="match status" value="1"/>
</dbReference>
<accession>A0ABV7GDX6</accession>
<evidence type="ECO:0000256" key="7">
    <source>
        <dbReference type="ARBA" id="ARBA00022989"/>
    </source>
</evidence>
<keyword evidence="7 9" id="KW-1133">Transmembrane helix</keyword>
<feature type="transmembrane region" description="Helical" evidence="9">
    <location>
        <begin position="212"/>
        <end position="238"/>
    </location>
</feature>
<evidence type="ECO:0000313" key="10">
    <source>
        <dbReference type="EMBL" id="MFC3137666.1"/>
    </source>
</evidence>
<keyword evidence="6 9" id="KW-0812">Transmembrane</keyword>
<comment type="subcellular location">
    <subcellularLocation>
        <location evidence="1">Cell membrane</location>
        <topology evidence="1">Multi-pass membrane protein</topology>
    </subcellularLocation>
</comment>
<evidence type="ECO:0000256" key="6">
    <source>
        <dbReference type="ARBA" id="ARBA00022692"/>
    </source>
</evidence>
<evidence type="ECO:0000256" key="5">
    <source>
        <dbReference type="ARBA" id="ARBA00022573"/>
    </source>
</evidence>
<dbReference type="EMBL" id="JBHRTD010000006">
    <property type="protein sequence ID" value="MFC3137666.1"/>
    <property type="molecule type" value="Genomic_DNA"/>
</dbReference>
<keyword evidence="4" id="KW-1003">Cell membrane</keyword>
<protein>
    <submittedName>
        <fullName evidence="10">Cobalamin biosynthesis protein</fullName>
    </submittedName>
</protein>
<reference evidence="11" key="1">
    <citation type="journal article" date="2019" name="Int. J. Syst. Evol. Microbiol.">
        <title>The Global Catalogue of Microorganisms (GCM) 10K type strain sequencing project: providing services to taxonomists for standard genome sequencing and annotation.</title>
        <authorList>
            <consortium name="The Broad Institute Genomics Platform"/>
            <consortium name="The Broad Institute Genome Sequencing Center for Infectious Disease"/>
            <person name="Wu L."/>
            <person name="Ma J."/>
        </authorList>
    </citation>
    <scope>NUCLEOTIDE SEQUENCE [LARGE SCALE GENOMIC DNA]</scope>
    <source>
        <strain evidence="11">KCTC 52277</strain>
    </source>
</reference>
<organism evidence="10 11">
    <name type="scientific">Shewanella submarina</name>
    <dbReference type="NCBI Taxonomy" id="2016376"/>
    <lineage>
        <taxon>Bacteria</taxon>
        <taxon>Pseudomonadati</taxon>
        <taxon>Pseudomonadota</taxon>
        <taxon>Gammaproteobacteria</taxon>
        <taxon>Alteromonadales</taxon>
        <taxon>Shewanellaceae</taxon>
        <taxon>Shewanella</taxon>
    </lineage>
</organism>
<dbReference type="Proteomes" id="UP001595621">
    <property type="component" value="Unassembled WGS sequence"/>
</dbReference>
<keyword evidence="5" id="KW-0169">Cobalamin biosynthesis</keyword>
<gene>
    <name evidence="10" type="ORF">ACFOE0_05610</name>
</gene>
<feature type="transmembrane region" description="Helical" evidence="9">
    <location>
        <begin position="169"/>
        <end position="192"/>
    </location>
</feature>
<evidence type="ECO:0000256" key="3">
    <source>
        <dbReference type="ARBA" id="ARBA00006263"/>
    </source>
</evidence>
<comment type="caution">
    <text evidence="10">The sequence shown here is derived from an EMBL/GenBank/DDBJ whole genome shotgun (WGS) entry which is preliminary data.</text>
</comment>
<dbReference type="RefSeq" id="WP_248935091.1">
    <property type="nucleotide sequence ID" value="NZ_JAKILF010000002.1"/>
</dbReference>
<dbReference type="Pfam" id="PF03186">
    <property type="entry name" value="CobD_Cbib"/>
    <property type="match status" value="1"/>
</dbReference>